<accession>A0A2K2FWX6</accession>
<dbReference type="GO" id="GO:0009279">
    <property type="term" value="C:cell outer membrane"/>
    <property type="evidence" value="ECO:0007669"/>
    <property type="project" value="UniProtKB-SubCell"/>
</dbReference>
<evidence type="ECO:0000313" key="8">
    <source>
        <dbReference type="EMBL" id="PNU03291.1"/>
    </source>
</evidence>
<dbReference type="OrthoDB" id="5476657at2"/>
<dbReference type="InterPro" id="IPR010104">
    <property type="entry name" value="TonB_rcpt_bac"/>
</dbReference>
<dbReference type="RefSeq" id="WP_103097943.1">
    <property type="nucleotide sequence ID" value="NZ_LYMM01000052.1"/>
</dbReference>
<evidence type="ECO:0000256" key="4">
    <source>
        <dbReference type="RuleBase" id="RU003357"/>
    </source>
</evidence>
<dbReference type="Proteomes" id="UP000236327">
    <property type="component" value="Unassembled WGS sequence"/>
</dbReference>
<feature type="domain" description="TonB-dependent receptor-like beta-barrel" evidence="6">
    <location>
        <begin position="466"/>
        <end position="1090"/>
    </location>
</feature>
<evidence type="ECO:0000256" key="5">
    <source>
        <dbReference type="SAM" id="SignalP"/>
    </source>
</evidence>
<dbReference type="InterPro" id="IPR000531">
    <property type="entry name" value="Beta-barrel_TonB"/>
</dbReference>
<keyword evidence="2 4" id="KW-0472">Membrane</keyword>
<evidence type="ECO:0000259" key="6">
    <source>
        <dbReference type="Pfam" id="PF00593"/>
    </source>
</evidence>
<feature type="chain" id="PRO_5014330323" evidence="5">
    <location>
        <begin position="31"/>
        <end position="1124"/>
    </location>
</feature>
<dbReference type="AlphaFoldDB" id="A0A2K2FWX6"/>
<dbReference type="Pfam" id="PF00593">
    <property type="entry name" value="TonB_dep_Rec_b-barrel"/>
    <property type="match status" value="1"/>
</dbReference>
<name>A0A2K2FWX6_9SPHN</name>
<feature type="domain" description="TonB-dependent receptor plug" evidence="7">
    <location>
        <begin position="69"/>
        <end position="181"/>
    </location>
</feature>
<proteinExistence type="inferred from homology"/>
<dbReference type="NCBIfam" id="TIGR01782">
    <property type="entry name" value="TonB-Xanth-Caul"/>
    <property type="match status" value="1"/>
</dbReference>
<reference evidence="8 9" key="1">
    <citation type="submission" date="2016-05" db="EMBL/GenBank/DDBJ databases">
        <title>Complete genome sequence of Novosphingobium guangzhouense SA925(T).</title>
        <authorList>
            <person name="Sha S."/>
        </authorList>
    </citation>
    <scope>NUCLEOTIDE SEQUENCE [LARGE SCALE GENOMIC DNA]</scope>
    <source>
        <strain evidence="8 9">SA925</strain>
    </source>
</reference>
<keyword evidence="4" id="KW-0798">TonB box</keyword>
<dbReference type="EMBL" id="LYMM01000052">
    <property type="protein sequence ID" value="PNU03291.1"/>
    <property type="molecule type" value="Genomic_DNA"/>
</dbReference>
<dbReference type="PANTHER" id="PTHR40980:SF3">
    <property type="entry name" value="TONB-DEPENDENT RECEPTOR-LIKE BETA-BARREL DOMAIN-CONTAINING PROTEIN"/>
    <property type="match status" value="1"/>
</dbReference>
<keyword evidence="3" id="KW-0998">Cell outer membrane</keyword>
<comment type="caution">
    <text evidence="8">The sequence shown here is derived from an EMBL/GenBank/DDBJ whole genome shotgun (WGS) entry which is preliminary data.</text>
</comment>
<keyword evidence="8" id="KW-0675">Receptor</keyword>
<comment type="similarity">
    <text evidence="4">Belongs to the TonB-dependent receptor family.</text>
</comment>
<evidence type="ECO:0000256" key="1">
    <source>
        <dbReference type="ARBA" id="ARBA00004442"/>
    </source>
</evidence>
<evidence type="ECO:0000256" key="2">
    <source>
        <dbReference type="ARBA" id="ARBA00023136"/>
    </source>
</evidence>
<dbReference type="PANTHER" id="PTHR40980">
    <property type="entry name" value="PLUG DOMAIN-CONTAINING PROTEIN"/>
    <property type="match status" value="1"/>
</dbReference>
<evidence type="ECO:0000259" key="7">
    <source>
        <dbReference type="Pfam" id="PF07715"/>
    </source>
</evidence>
<dbReference type="SUPFAM" id="SSF56935">
    <property type="entry name" value="Porins"/>
    <property type="match status" value="1"/>
</dbReference>
<comment type="subcellular location">
    <subcellularLocation>
        <location evidence="1 4">Cell outer membrane</location>
    </subcellularLocation>
</comment>
<keyword evidence="9" id="KW-1185">Reference proteome</keyword>
<feature type="signal peptide" evidence="5">
    <location>
        <begin position="1"/>
        <end position="30"/>
    </location>
</feature>
<dbReference type="Pfam" id="PF07715">
    <property type="entry name" value="Plug"/>
    <property type="match status" value="1"/>
</dbReference>
<protein>
    <submittedName>
        <fullName evidence="8">TonB-dependent receptor</fullName>
    </submittedName>
</protein>
<gene>
    <name evidence="8" type="ORF">A8V01_24040</name>
</gene>
<keyword evidence="5" id="KW-0732">Signal</keyword>
<dbReference type="InterPro" id="IPR037066">
    <property type="entry name" value="Plug_dom_sf"/>
</dbReference>
<evidence type="ECO:0000313" key="9">
    <source>
        <dbReference type="Proteomes" id="UP000236327"/>
    </source>
</evidence>
<dbReference type="InterPro" id="IPR036942">
    <property type="entry name" value="Beta-barrel_TonB_sf"/>
</dbReference>
<dbReference type="InterPro" id="IPR012910">
    <property type="entry name" value="Plug_dom"/>
</dbReference>
<organism evidence="8 9">
    <name type="scientific">Novosphingobium guangzhouense</name>
    <dbReference type="NCBI Taxonomy" id="1850347"/>
    <lineage>
        <taxon>Bacteria</taxon>
        <taxon>Pseudomonadati</taxon>
        <taxon>Pseudomonadota</taxon>
        <taxon>Alphaproteobacteria</taxon>
        <taxon>Sphingomonadales</taxon>
        <taxon>Sphingomonadaceae</taxon>
        <taxon>Novosphingobium</taxon>
    </lineage>
</organism>
<dbReference type="Gene3D" id="2.40.170.20">
    <property type="entry name" value="TonB-dependent receptor, beta-barrel domain"/>
    <property type="match status" value="1"/>
</dbReference>
<dbReference type="Gene3D" id="2.170.130.10">
    <property type="entry name" value="TonB-dependent receptor, plug domain"/>
    <property type="match status" value="1"/>
</dbReference>
<evidence type="ECO:0000256" key="3">
    <source>
        <dbReference type="ARBA" id="ARBA00023237"/>
    </source>
</evidence>
<sequence length="1124" mass="122661">MSKFTKPAVRLALTSAALAIAAASAFPAQAQDVGEAVPPAGEPTASEPSAAEIIVTGFRASLENAINTKRNATVIVDAINAEDIADFPDANLAESLQRMTGVSIDRDNGEGRTITVRGLGGDFNITRLNGLMALSTSGSNDSGTSPNRSRSFDYNTFASELFNSLKVQKTASAATDEGALGANIDLQTARPFDFKGDRFALSTEGSYQKNSKAWSPRIAGLVSKKFFDDSMGLLVSFAYNKTRNELDSYQRSAGSSDYLYRGSDFAGNENPQRGGFSAPVGTDLGSGVTNPEAIDILTGSDPEAYAKLYPGAPYNTPGRFDDSTVRIPALPSIQQQDVKNQRLGITAAYQWQISNRTRLNVDGLYSRFKNSSTKYQVGTVGLNRNNTNAAYATAGNNLDPLAARNLYPGLCTSRESSDITYGQDCGESLYGSTPVFGTALDANGNTVASQLGTNIFSTNPNNLDPYDYYNNPNSVGYIPSSNRLAYRGELIGRPGVDVLDANVDNGTANYLKLRNVDWRSAADRQDYTTKFYQWSANIDHEFTDTLRGNFVYGQSKSTNNSQGLLVEFNRMNAPETFTYDERDGGSMPVFDAGFDLADPNNWTTVKGFSAIRNYKRTVENTQKSVKADFRWDLDPAFAVSFGGTWRKFGFYTTQYERPVDTLNPTLLEAGTTAAQMGKVVQFGQGLDVPEGTATSFYVPDIEKFDELFDFTCNCINKWGDWRIWNTRNNTATFGVNEKEYAFYLQGDWDLTVFDRPFRGNVGTRVAVTDLISTGRTTAGREISGTNKYTDWLPSVNLIYEPIDDVVIRLAAAKVMARPLLGNLSPTVSSISIPNTGDTTGGTLTVGNPKLKPFYSTNLDFSAEWYFAKGGLLSVALFNKKIKSFPQTILFSGPLSQFLDATALQELREQFTNANQLAYIDNDYEVTARQYRDAPGGYIRGFEISFQQNFDFLPGFLSHFGGIINYTHIDSKLTYILDPGNATKPQTLGKAPFLGVSPDALNATLFYETERFRARVSMAKRKGYSTTYPLSAGDCAPGLTNSPADPSVAGTICNSPLINDFAFSKGTTNIDASISYKLTDFATVTLEGLNLTNQTSNNYAYQDSPVVTNYSSSGPVYRVGVRAQF</sequence>